<dbReference type="PANTHER" id="PTHR33303:SF2">
    <property type="entry name" value="COA-BINDING DOMAIN-CONTAINING PROTEIN"/>
    <property type="match status" value="1"/>
</dbReference>
<dbReference type="InterPro" id="IPR003781">
    <property type="entry name" value="CoA-bd"/>
</dbReference>
<keyword evidence="3" id="KW-1185">Reference proteome</keyword>
<accession>A0A6I6DH46</accession>
<evidence type="ECO:0000313" key="3">
    <source>
        <dbReference type="Proteomes" id="UP000426444"/>
    </source>
</evidence>
<evidence type="ECO:0000259" key="1">
    <source>
        <dbReference type="SMART" id="SM00881"/>
    </source>
</evidence>
<dbReference type="Pfam" id="PF13380">
    <property type="entry name" value="CoA_binding_2"/>
    <property type="match status" value="1"/>
</dbReference>
<protein>
    <recommendedName>
        <fullName evidence="1">CoA-binding domain-containing protein</fullName>
    </recommendedName>
</protein>
<dbReference type="KEGG" id="salq:SYNTR_1539"/>
<dbReference type="PANTHER" id="PTHR33303">
    <property type="entry name" value="CYTOPLASMIC PROTEIN-RELATED"/>
    <property type="match status" value="1"/>
</dbReference>
<sequence length="137" mass="16023">MTVVYDLKKLKEVLDDTQTIAIVGLSKDEYKPSYRVAKYLKEKGYKIVPVNPNIEEVLGEKSYPNIASIPFDIDLVNIFRRMDKVYPFIEQAVEKKVKYIWLPFAVFSNAGLNLAKENNIFMIQNRCVMEEHRNLFK</sequence>
<dbReference type="Proteomes" id="UP000426444">
    <property type="component" value="Chromosome"/>
</dbReference>
<dbReference type="AlphaFoldDB" id="A0A6I6DH46"/>
<evidence type="ECO:0000313" key="2">
    <source>
        <dbReference type="EMBL" id="QGU00133.1"/>
    </source>
</evidence>
<feature type="domain" description="CoA-binding" evidence="1">
    <location>
        <begin position="14"/>
        <end position="107"/>
    </location>
</feature>
<dbReference type="RefSeq" id="WP_156203952.1">
    <property type="nucleotide sequence ID" value="NZ_CP046457.1"/>
</dbReference>
<reference evidence="3" key="1">
    <citation type="journal article" date="2019" name="Microbiology">
        <title>Complete Genome Sequence of an Uncultured Bacterium of the Candidate Phylum Bipolaricaulota.</title>
        <authorList>
            <person name="Kadnikov V.V."/>
            <person name="Mardanov A.V."/>
            <person name="Beletsky A.V."/>
            <person name="Frank Y.A."/>
            <person name="Karnachuk O.V."/>
            <person name="Ravin N.V."/>
        </authorList>
    </citation>
    <scope>NUCLEOTIDE SEQUENCE [LARGE SCALE GENOMIC DNA]</scope>
</reference>
<dbReference type="Gene3D" id="3.40.50.720">
    <property type="entry name" value="NAD(P)-binding Rossmann-like Domain"/>
    <property type="match status" value="1"/>
</dbReference>
<name>A0A6I6DH46_9FIRM</name>
<dbReference type="SMART" id="SM00881">
    <property type="entry name" value="CoA_binding"/>
    <property type="match status" value="1"/>
</dbReference>
<gene>
    <name evidence="2" type="ORF">SYNTR_1539</name>
</gene>
<proteinExistence type="predicted"/>
<dbReference type="EMBL" id="CP046457">
    <property type="protein sequence ID" value="QGU00133.1"/>
    <property type="molecule type" value="Genomic_DNA"/>
</dbReference>
<organism evidence="2 3">
    <name type="scientific">Candidatus Syntrophocurvum alkaliphilum</name>
    <dbReference type="NCBI Taxonomy" id="2293317"/>
    <lineage>
        <taxon>Bacteria</taxon>
        <taxon>Bacillati</taxon>
        <taxon>Bacillota</taxon>
        <taxon>Clostridia</taxon>
        <taxon>Eubacteriales</taxon>
        <taxon>Syntrophomonadaceae</taxon>
        <taxon>Candidatus Syntrophocurvum</taxon>
    </lineage>
</organism>
<dbReference type="InterPro" id="IPR036291">
    <property type="entry name" value="NAD(P)-bd_dom_sf"/>
</dbReference>
<dbReference type="OrthoDB" id="9804695at2"/>
<dbReference type="SUPFAM" id="SSF51735">
    <property type="entry name" value="NAD(P)-binding Rossmann-fold domains"/>
    <property type="match status" value="1"/>
</dbReference>